<dbReference type="AlphaFoldDB" id="A0A834K8W0"/>
<protein>
    <submittedName>
        <fullName evidence="1">Uncharacterized protein</fullName>
    </submittedName>
</protein>
<keyword evidence="2" id="KW-1185">Reference proteome</keyword>
<accession>A0A834K8W0</accession>
<dbReference type="Proteomes" id="UP000614350">
    <property type="component" value="Unassembled WGS sequence"/>
</dbReference>
<organism evidence="1 2">
    <name type="scientific">Vespula vulgaris</name>
    <name type="common">Yellow jacket</name>
    <name type="synonym">Wasp</name>
    <dbReference type="NCBI Taxonomy" id="7454"/>
    <lineage>
        <taxon>Eukaryota</taxon>
        <taxon>Metazoa</taxon>
        <taxon>Ecdysozoa</taxon>
        <taxon>Arthropoda</taxon>
        <taxon>Hexapoda</taxon>
        <taxon>Insecta</taxon>
        <taxon>Pterygota</taxon>
        <taxon>Neoptera</taxon>
        <taxon>Endopterygota</taxon>
        <taxon>Hymenoptera</taxon>
        <taxon>Apocrita</taxon>
        <taxon>Aculeata</taxon>
        <taxon>Vespoidea</taxon>
        <taxon>Vespidae</taxon>
        <taxon>Vespinae</taxon>
        <taxon>Vespula</taxon>
    </lineage>
</organism>
<dbReference type="EMBL" id="JACSEA010000004">
    <property type="protein sequence ID" value="KAF7402353.1"/>
    <property type="molecule type" value="Genomic_DNA"/>
</dbReference>
<evidence type="ECO:0000313" key="2">
    <source>
        <dbReference type="Proteomes" id="UP000614350"/>
    </source>
</evidence>
<name>A0A834K8W0_VESVU</name>
<sequence>MDTDRISFCLPIAISRFDDGCYESLLNRLYVMLDPRRSSITVTFDRYFPKIFDVDNLRRSYEYTKNIFWILSVFMEMPRRNDYDSFLDFFSSVAYSTAKAFTILLL</sequence>
<gene>
    <name evidence="1" type="ORF">HZH66_004620</name>
</gene>
<comment type="caution">
    <text evidence="1">The sequence shown here is derived from an EMBL/GenBank/DDBJ whole genome shotgun (WGS) entry which is preliminary data.</text>
</comment>
<reference evidence="1" key="1">
    <citation type="journal article" date="2020" name="G3 (Bethesda)">
        <title>High-Quality Assemblies for Three Invasive Social Wasps from the &lt;i&gt;Vespula&lt;/i&gt; Genus.</title>
        <authorList>
            <person name="Harrop T.W.R."/>
            <person name="Guhlin J."/>
            <person name="McLaughlin G.M."/>
            <person name="Permina E."/>
            <person name="Stockwell P."/>
            <person name="Gilligan J."/>
            <person name="Le Lec M.F."/>
            <person name="Gruber M.A.M."/>
            <person name="Quinn O."/>
            <person name="Lovegrove M."/>
            <person name="Duncan E.J."/>
            <person name="Remnant E.J."/>
            <person name="Van Eeckhoven J."/>
            <person name="Graham B."/>
            <person name="Knapp R.A."/>
            <person name="Langford K.W."/>
            <person name="Kronenberg Z."/>
            <person name="Press M.O."/>
            <person name="Eacker S.M."/>
            <person name="Wilson-Rankin E.E."/>
            <person name="Purcell J."/>
            <person name="Lester P.J."/>
            <person name="Dearden P.K."/>
        </authorList>
    </citation>
    <scope>NUCLEOTIDE SEQUENCE</scope>
    <source>
        <strain evidence="1">Marl-1</strain>
    </source>
</reference>
<proteinExistence type="predicted"/>
<evidence type="ECO:0000313" key="1">
    <source>
        <dbReference type="EMBL" id="KAF7402353.1"/>
    </source>
</evidence>